<evidence type="ECO:0000313" key="9">
    <source>
        <dbReference type="RefSeq" id="XP_019622247.1"/>
    </source>
</evidence>
<dbReference type="GO" id="GO:0005789">
    <property type="term" value="C:endoplasmic reticulum membrane"/>
    <property type="evidence" value="ECO:0007669"/>
    <property type="project" value="TreeGrafter"/>
</dbReference>
<dbReference type="InterPro" id="IPR027370">
    <property type="entry name" value="Znf-RING_euk"/>
</dbReference>
<keyword evidence="6" id="KW-0812">Transmembrane</keyword>
<evidence type="ECO:0000259" key="7">
    <source>
        <dbReference type="PROSITE" id="PS50089"/>
    </source>
</evidence>
<evidence type="ECO:0000313" key="8">
    <source>
        <dbReference type="Proteomes" id="UP000515135"/>
    </source>
</evidence>
<dbReference type="PROSITE" id="PS50089">
    <property type="entry name" value="ZF_RING_2"/>
    <property type="match status" value="2"/>
</dbReference>
<evidence type="ECO:0000256" key="5">
    <source>
        <dbReference type="SAM" id="MobiDB-lite"/>
    </source>
</evidence>
<feature type="transmembrane region" description="Helical" evidence="6">
    <location>
        <begin position="535"/>
        <end position="559"/>
    </location>
</feature>
<dbReference type="CDD" id="cd16554">
    <property type="entry name" value="RING-HC_RNF180"/>
    <property type="match status" value="1"/>
</dbReference>
<dbReference type="KEGG" id="bbel:109468442"/>
<protein>
    <submittedName>
        <fullName evidence="9">E3 ubiquitin-protein ligase RNF180-like</fullName>
    </submittedName>
</protein>
<dbReference type="Pfam" id="PF13923">
    <property type="entry name" value="zf-C3HC4_2"/>
    <property type="match status" value="1"/>
</dbReference>
<feature type="compositionally biased region" description="Low complexity" evidence="5">
    <location>
        <begin position="245"/>
        <end position="262"/>
    </location>
</feature>
<dbReference type="PANTHER" id="PTHR46717">
    <property type="entry name" value="E3 UBIQUITIN-PROTEIN LIGASE RNF180"/>
    <property type="match status" value="1"/>
</dbReference>
<dbReference type="Gene3D" id="3.30.40.10">
    <property type="entry name" value="Zinc/RING finger domain, C3HC4 (zinc finger)"/>
    <property type="match status" value="2"/>
</dbReference>
<feature type="domain" description="RING-type" evidence="7">
    <location>
        <begin position="365"/>
        <end position="409"/>
    </location>
</feature>
<keyword evidence="1" id="KW-0479">Metal-binding</keyword>
<evidence type="ECO:0000256" key="4">
    <source>
        <dbReference type="PROSITE-ProRule" id="PRU00175"/>
    </source>
</evidence>
<proteinExistence type="predicted"/>
<keyword evidence="6" id="KW-1133">Transmembrane helix</keyword>
<dbReference type="Pfam" id="PF19332">
    <property type="entry name" value="RNF180_C"/>
    <property type="match status" value="1"/>
</dbReference>
<dbReference type="GO" id="GO:0042428">
    <property type="term" value="P:serotonin metabolic process"/>
    <property type="evidence" value="ECO:0007669"/>
    <property type="project" value="TreeGrafter"/>
</dbReference>
<evidence type="ECO:0000256" key="6">
    <source>
        <dbReference type="SAM" id="Phobius"/>
    </source>
</evidence>
<feature type="domain" description="RING-type" evidence="7">
    <location>
        <begin position="406"/>
        <end position="448"/>
    </location>
</feature>
<evidence type="ECO:0000256" key="2">
    <source>
        <dbReference type="ARBA" id="ARBA00022771"/>
    </source>
</evidence>
<keyword evidence="8" id="KW-1185">Reference proteome</keyword>
<name>A0A6P4YUD1_BRABE</name>
<dbReference type="InterPro" id="IPR001841">
    <property type="entry name" value="Znf_RING"/>
</dbReference>
<dbReference type="InterPro" id="IPR013083">
    <property type="entry name" value="Znf_RING/FYVE/PHD"/>
</dbReference>
<accession>A0A6P4YUD1</accession>
<dbReference type="GO" id="GO:0000209">
    <property type="term" value="P:protein polyubiquitination"/>
    <property type="evidence" value="ECO:0007669"/>
    <property type="project" value="InterPro"/>
</dbReference>
<dbReference type="GO" id="GO:0031624">
    <property type="term" value="F:ubiquitin conjugating enzyme binding"/>
    <property type="evidence" value="ECO:0007669"/>
    <property type="project" value="TreeGrafter"/>
</dbReference>
<dbReference type="GO" id="GO:0061630">
    <property type="term" value="F:ubiquitin protein ligase activity"/>
    <property type="evidence" value="ECO:0007669"/>
    <property type="project" value="InterPro"/>
</dbReference>
<keyword evidence="3" id="KW-0862">Zinc</keyword>
<dbReference type="SMART" id="SM00184">
    <property type="entry name" value="RING"/>
    <property type="match status" value="2"/>
</dbReference>
<feature type="compositionally biased region" description="Basic residues" evidence="5">
    <location>
        <begin position="318"/>
        <end position="345"/>
    </location>
</feature>
<reference evidence="9" key="1">
    <citation type="submission" date="2025-08" db="UniProtKB">
        <authorList>
            <consortium name="RefSeq"/>
        </authorList>
    </citation>
    <scope>IDENTIFICATION</scope>
    <source>
        <tissue evidence="9">Gonad</tissue>
    </source>
</reference>
<gene>
    <name evidence="9" type="primary">LOC109468442</name>
</gene>
<dbReference type="PANTHER" id="PTHR46717:SF1">
    <property type="entry name" value="E3 UBIQUITIN-PROTEIN LIGASE RNF180"/>
    <property type="match status" value="1"/>
</dbReference>
<keyword evidence="2 4" id="KW-0863">Zinc-finger</keyword>
<dbReference type="Proteomes" id="UP000515135">
    <property type="component" value="Unplaced"/>
</dbReference>
<dbReference type="GO" id="GO:0042415">
    <property type="term" value="P:norepinephrine metabolic process"/>
    <property type="evidence" value="ECO:0007669"/>
    <property type="project" value="TreeGrafter"/>
</dbReference>
<dbReference type="GO" id="GO:0032436">
    <property type="term" value="P:positive regulation of proteasomal ubiquitin-dependent protein catabolic process"/>
    <property type="evidence" value="ECO:0007669"/>
    <property type="project" value="TreeGrafter"/>
</dbReference>
<keyword evidence="6" id="KW-0472">Membrane</keyword>
<feature type="region of interest" description="Disordered" evidence="5">
    <location>
        <begin position="304"/>
        <end position="345"/>
    </location>
</feature>
<evidence type="ECO:0000256" key="3">
    <source>
        <dbReference type="ARBA" id="ARBA00022833"/>
    </source>
</evidence>
<sequence>MLEDGCVLKCRRCRLSLVTGHSIVGSHGNSEACPMEGLSTLWYISDNHIPDWVQEQITQVQWTKGRLLCPKCAGRLGLFDFVSPVKCPCGDQVFPPIHIQRCRVDVDKLSPKHVPKTQQGEKLPLKMCETKEQACGLLLTSEHFTGGQLETDSEKGKRRKNSTKGALADGTGDAPARTGVTAAGTGDAPARTDDTPARTGVTAARTGVTAARTGVTAARTGATAARTGDAPTEKVDTHSELAEMDSSVSDAHVSSSSDSTSTSEEEESSDQTYTWTSVSSQRPLVVADDDDSCLQDTNLFQVLEGLDGGNTGSTADRRRTRRQTKRDRNKLKNIRKKQRRHEKWVKKQTQEEENFEEAEREGLICPICLDLYYEPYMCQPCGHIFCDYRTQEEENFEEAEREGLICPICLDLYYEPYMCQPCGHVFCDPCLRQIAKDNPGCTACPLCRTVVITVNFSYQLSKTMQEFFPRHHESRRRAERQSRHRSWPLPGVSGARALWWTTVTSLTSRRAGRNFPHYRSNDDDLNYDGSMFDELLVYFYSVNWVIGLFVVCGLCYFSIRSFIF</sequence>
<feature type="compositionally biased region" description="Basic and acidic residues" evidence="5">
    <location>
        <begin position="231"/>
        <end position="241"/>
    </location>
</feature>
<dbReference type="OrthoDB" id="2017893at2759"/>
<feature type="region of interest" description="Disordered" evidence="5">
    <location>
        <begin position="146"/>
        <end position="277"/>
    </location>
</feature>
<dbReference type="SUPFAM" id="SSF57850">
    <property type="entry name" value="RING/U-box"/>
    <property type="match status" value="2"/>
</dbReference>
<dbReference type="Pfam" id="PF13445">
    <property type="entry name" value="zf-RING_UBOX"/>
    <property type="match status" value="1"/>
</dbReference>
<dbReference type="InterPro" id="IPR017907">
    <property type="entry name" value="Znf_RING_CS"/>
</dbReference>
<dbReference type="InterPro" id="IPR045790">
    <property type="entry name" value="RNF180_C"/>
</dbReference>
<dbReference type="RefSeq" id="XP_019622247.1">
    <property type="nucleotide sequence ID" value="XM_019766688.1"/>
</dbReference>
<evidence type="ECO:0000256" key="1">
    <source>
        <dbReference type="ARBA" id="ARBA00022723"/>
    </source>
</evidence>
<dbReference type="GO" id="GO:0008270">
    <property type="term" value="F:zinc ion binding"/>
    <property type="evidence" value="ECO:0007669"/>
    <property type="project" value="UniProtKB-KW"/>
</dbReference>
<organism evidence="8 9">
    <name type="scientific">Branchiostoma belcheri</name>
    <name type="common">Amphioxus</name>
    <dbReference type="NCBI Taxonomy" id="7741"/>
    <lineage>
        <taxon>Eukaryota</taxon>
        <taxon>Metazoa</taxon>
        <taxon>Chordata</taxon>
        <taxon>Cephalochordata</taxon>
        <taxon>Leptocardii</taxon>
        <taxon>Amphioxiformes</taxon>
        <taxon>Branchiostomatidae</taxon>
        <taxon>Branchiostoma</taxon>
    </lineage>
</organism>
<dbReference type="GeneID" id="109468442"/>
<dbReference type="AlphaFoldDB" id="A0A6P4YUD1"/>
<dbReference type="PROSITE" id="PS00518">
    <property type="entry name" value="ZF_RING_1"/>
    <property type="match status" value="1"/>
</dbReference>
<dbReference type="InterPro" id="IPR033263">
    <property type="entry name" value="RNF180"/>
</dbReference>
<feature type="compositionally biased region" description="Low complexity" evidence="5">
    <location>
        <begin position="197"/>
        <end position="228"/>
    </location>
</feature>